<accession>A0AAP0SDT0</accession>
<dbReference type="EMBL" id="CP071706">
    <property type="protein sequence ID" value="KDN98551.1"/>
    <property type="molecule type" value="Genomic_DNA"/>
</dbReference>
<organism evidence="1 2">
    <name type="scientific">Pseudomonas donghuensis</name>
    <dbReference type="NCBI Taxonomy" id="1163398"/>
    <lineage>
        <taxon>Bacteria</taxon>
        <taxon>Pseudomonadati</taxon>
        <taxon>Pseudomonadota</taxon>
        <taxon>Gammaproteobacteria</taxon>
        <taxon>Pseudomonadales</taxon>
        <taxon>Pseudomonadaceae</taxon>
        <taxon>Pseudomonas</taxon>
    </lineage>
</organism>
<dbReference type="Proteomes" id="UP000027121">
    <property type="component" value="Chromosome"/>
</dbReference>
<dbReference type="AlphaFoldDB" id="A0AAP0SDT0"/>
<keyword evidence="2" id="KW-1185">Reference proteome</keyword>
<reference evidence="1 2" key="1">
    <citation type="journal article" date="2014" name="Genome Announc.">
        <title>Genome Sequence of Pseudomonas sp. Strain P482, a Tomato Rhizosphere Isolate with Broad-Spectrum Antimicrobial Activity.</title>
        <authorList>
            <person name="Krzyzanowska D.M."/>
            <person name="Ossowicki A."/>
            <person name="Jafra S."/>
        </authorList>
    </citation>
    <scope>NUCLEOTIDE SEQUENCE [LARGE SCALE GENOMIC DNA]</scope>
    <source>
        <strain evidence="1 2">P482</strain>
    </source>
</reference>
<dbReference type="RefSeq" id="WP_158491194.1">
    <property type="nucleotide sequence ID" value="NZ_CP071706.1"/>
</dbReference>
<proteinExistence type="predicted"/>
<gene>
    <name evidence="1" type="ORF">BV82_3614</name>
</gene>
<evidence type="ECO:0000313" key="1">
    <source>
        <dbReference type="EMBL" id="KDN98551.1"/>
    </source>
</evidence>
<reference evidence="1 2" key="2">
    <citation type="journal article" date="2016" name="Front. Microbiol.">
        <title>When Genome-Based Approach Meets the 'Old but Good': Revealing Genes Involved in the Antibacterial Activity of Pseudomonas sp. P482 against Soft Rot Pathogens.</title>
        <authorList>
            <person name="Krzyzanowska D.M."/>
            <person name="Ossowicki A."/>
            <person name="Rajewska M."/>
            <person name="Maciag T."/>
            <person name="Jablonska M."/>
            <person name="Obuchowski M."/>
            <person name="Heeb S."/>
            <person name="Jafra S."/>
        </authorList>
    </citation>
    <scope>NUCLEOTIDE SEQUENCE [LARGE SCALE GENOMIC DNA]</scope>
    <source>
        <strain evidence="1 2">P482</strain>
    </source>
</reference>
<name>A0AAP0SDT0_9PSED</name>
<dbReference type="GeneID" id="98284002"/>
<evidence type="ECO:0000313" key="2">
    <source>
        <dbReference type="Proteomes" id="UP000027121"/>
    </source>
</evidence>
<dbReference type="KEGG" id="pdw:BV82_3614"/>
<protein>
    <submittedName>
        <fullName evidence="1">Uncharacterized protein</fullName>
    </submittedName>
</protein>
<sequence length="49" mass="5356">MNIKIKTKQVGARFASELAPLWRQPGCANICFRRYARAGAARNFATSGG</sequence>